<dbReference type="InterPro" id="IPR009003">
    <property type="entry name" value="Peptidase_S1_PA"/>
</dbReference>
<dbReference type="Pfam" id="PF00089">
    <property type="entry name" value="Trypsin"/>
    <property type="match status" value="1"/>
</dbReference>
<dbReference type="GO" id="GO:0004252">
    <property type="term" value="F:serine-type endopeptidase activity"/>
    <property type="evidence" value="ECO:0007669"/>
    <property type="project" value="InterPro"/>
</dbReference>
<feature type="region of interest" description="Disordered" evidence="1">
    <location>
        <begin position="240"/>
        <end position="262"/>
    </location>
</feature>
<dbReference type="Proteomes" id="UP000324222">
    <property type="component" value="Unassembled WGS sequence"/>
</dbReference>
<organism evidence="3 4">
    <name type="scientific">Portunus trituberculatus</name>
    <name type="common">Swimming crab</name>
    <name type="synonym">Neptunus trituberculatus</name>
    <dbReference type="NCBI Taxonomy" id="210409"/>
    <lineage>
        <taxon>Eukaryota</taxon>
        <taxon>Metazoa</taxon>
        <taxon>Ecdysozoa</taxon>
        <taxon>Arthropoda</taxon>
        <taxon>Crustacea</taxon>
        <taxon>Multicrustacea</taxon>
        <taxon>Malacostraca</taxon>
        <taxon>Eumalacostraca</taxon>
        <taxon>Eucarida</taxon>
        <taxon>Decapoda</taxon>
        <taxon>Pleocyemata</taxon>
        <taxon>Brachyura</taxon>
        <taxon>Eubrachyura</taxon>
        <taxon>Portunoidea</taxon>
        <taxon>Portunidae</taxon>
        <taxon>Portuninae</taxon>
        <taxon>Portunus</taxon>
    </lineage>
</organism>
<dbReference type="AlphaFoldDB" id="A0A5B7DD02"/>
<sequence>MDVVDEWKRFSSVVSGSTRMVAVRLGEHVISTNPDCLKDPKLPIPCALSPQDFTPQQVIIHKDFSRRIRLSDDIALIRLDRKATLGGPVQPLCLPPVGVDIPTFLDGRDAIVAGWGITESGKSSDILKAAKIPFVEHSVCTRTYPGQLVQEQFSLVLPQVCFGGRGKVDSCRMDSGGPIFQVSNEPPRFVLVESSGRVPYAIRSVEVVVAVVVGVVVRAVMVEVECTNLSGYLSAVAARQKKKHHSTAQHSKRPPPHLPQHR</sequence>
<dbReference type="SUPFAM" id="SSF50494">
    <property type="entry name" value="Trypsin-like serine proteases"/>
    <property type="match status" value="1"/>
</dbReference>
<reference evidence="3 4" key="1">
    <citation type="submission" date="2019-05" db="EMBL/GenBank/DDBJ databases">
        <title>Another draft genome of Portunus trituberculatus and its Hox gene families provides insights of decapod evolution.</title>
        <authorList>
            <person name="Jeong J.-H."/>
            <person name="Song I."/>
            <person name="Kim S."/>
            <person name="Choi T."/>
            <person name="Kim D."/>
            <person name="Ryu S."/>
            <person name="Kim W."/>
        </authorList>
    </citation>
    <scope>NUCLEOTIDE SEQUENCE [LARGE SCALE GENOMIC DNA]</scope>
    <source>
        <tissue evidence="3">Muscle</tissue>
    </source>
</reference>
<proteinExistence type="predicted"/>
<dbReference type="OrthoDB" id="6370098at2759"/>
<keyword evidence="3" id="KW-0378">Hydrolase</keyword>
<gene>
    <name evidence="3" type="primary">ea_4</name>
    <name evidence="3" type="ORF">E2C01_012052</name>
</gene>
<dbReference type="PROSITE" id="PS50240">
    <property type="entry name" value="TRYPSIN_DOM"/>
    <property type="match status" value="1"/>
</dbReference>
<dbReference type="GO" id="GO:0006508">
    <property type="term" value="P:proteolysis"/>
    <property type="evidence" value="ECO:0007669"/>
    <property type="project" value="UniProtKB-KW"/>
</dbReference>
<dbReference type="InterPro" id="IPR043504">
    <property type="entry name" value="Peptidase_S1_PA_chymotrypsin"/>
</dbReference>
<feature type="domain" description="Peptidase S1" evidence="2">
    <location>
        <begin position="1"/>
        <end position="241"/>
    </location>
</feature>
<dbReference type="EMBL" id="VSRR010000743">
    <property type="protein sequence ID" value="MPC19144.1"/>
    <property type="molecule type" value="Genomic_DNA"/>
</dbReference>
<accession>A0A5B7DD02</accession>
<dbReference type="Gene3D" id="2.40.10.10">
    <property type="entry name" value="Trypsin-like serine proteases"/>
    <property type="match status" value="2"/>
</dbReference>
<evidence type="ECO:0000313" key="4">
    <source>
        <dbReference type="Proteomes" id="UP000324222"/>
    </source>
</evidence>
<comment type="caution">
    <text evidence="3">The sequence shown here is derived from an EMBL/GenBank/DDBJ whole genome shotgun (WGS) entry which is preliminary data.</text>
</comment>
<dbReference type="PANTHER" id="PTHR24258">
    <property type="entry name" value="SERINE PROTEASE-RELATED"/>
    <property type="match status" value="1"/>
</dbReference>
<evidence type="ECO:0000313" key="3">
    <source>
        <dbReference type="EMBL" id="MPC19144.1"/>
    </source>
</evidence>
<keyword evidence="3" id="KW-0645">Protease</keyword>
<dbReference type="SMART" id="SM00020">
    <property type="entry name" value="Tryp_SPc"/>
    <property type="match status" value="1"/>
</dbReference>
<evidence type="ECO:0000256" key="1">
    <source>
        <dbReference type="SAM" id="MobiDB-lite"/>
    </source>
</evidence>
<keyword evidence="4" id="KW-1185">Reference proteome</keyword>
<evidence type="ECO:0000259" key="2">
    <source>
        <dbReference type="PROSITE" id="PS50240"/>
    </source>
</evidence>
<dbReference type="InterPro" id="IPR001254">
    <property type="entry name" value="Trypsin_dom"/>
</dbReference>
<dbReference type="PANTHER" id="PTHR24258:SF140">
    <property type="entry name" value="BCDNA.GH08420-RELATED"/>
    <property type="match status" value="1"/>
</dbReference>
<name>A0A5B7DD02_PORTR</name>
<protein>
    <submittedName>
        <fullName evidence="3">Serine protease easter</fullName>
    </submittedName>
</protein>